<proteinExistence type="predicted"/>
<sequence>MDVVLDFITAEFKRNKTEANTQARGTGFPLCRLRSVRGSGSGSGSGSGRSVLHLHQHQDQQLHAPSPAVISPLTHPSKLTFWSPPATPPLTFRLLLCPDLPAPPPPAIFVKAGIVKSIISFNITLAHCTILGQENWCPFSNSVTLSVTMAAHDIVFTKHSPVLQSGSSFFHSLSHLSLPDGAVKYRMHHYATLVTCHDGSWGWGGGVKMMYVCRDDDDDESDDVAFPTWAG</sequence>
<name>A0A8T2XP24_POPDE</name>
<accession>A0A8T2XP24</accession>
<organism evidence="1 2">
    <name type="scientific">Populus deltoides</name>
    <name type="common">Eastern poplar</name>
    <name type="synonym">Eastern cottonwood</name>
    <dbReference type="NCBI Taxonomy" id="3696"/>
    <lineage>
        <taxon>Eukaryota</taxon>
        <taxon>Viridiplantae</taxon>
        <taxon>Streptophyta</taxon>
        <taxon>Embryophyta</taxon>
        <taxon>Tracheophyta</taxon>
        <taxon>Spermatophyta</taxon>
        <taxon>Magnoliopsida</taxon>
        <taxon>eudicotyledons</taxon>
        <taxon>Gunneridae</taxon>
        <taxon>Pentapetalae</taxon>
        <taxon>rosids</taxon>
        <taxon>fabids</taxon>
        <taxon>Malpighiales</taxon>
        <taxon>Salicaceae</taxon>
        <taxon>Saliceae</taxon>
        <taxon>Populus</taxon>
    </lineage>
</organism>
<evidence type="ECO:0000313" key="1">
    <source>
        <dbReference type="EMBL" id="KAH8493757.1"/>
    </source>
</evidence>
<dbReference type="EMBL" id="JACEGQ020000011">
    <property type="protein sequence ID" value="KAH8493757.1"/>
    <property type="molecule type" value="Genomic_DNA"/>
</dbReference>
<dbReference type="AlphaFoldDB" id="A0A8T2XP24"/>
<dbReference type="Proteomes" id="UP000807159">
    <property type="component" value="Chromosome 11"/>
</dbReference>
<protein>
    <submittedName>
        <fullName evidence="1">Uncharacterized protein</fullName>
    </submittedName>
</protein>
<reference evidence="1" key="1">
    <citation type="journal article" date="2021" name="J. Hered.">
        <title>Genome Assembly of Salicaceae Populus deltoides (Eastern Cottonwood) I-69 Based on Nanopore Sequencing and Hi-C Technologies.</title>
        <authorList>
            <person name="Bai S."/>
            <person name="Wu H."/>
            <person name="Zhang J."/>
            <person name="Pan Z."/>
            <person name="Zhao W."/>
            <person name="Li Z."/>
            <person name="Tong C."/>
        </authorList>
    </citation>
    <scope>NUCLEOTIDE SEQUENCE</scope>
    <source>
        <tissue evidence="1">Leaf</tissue>
    </source>
</reference>
<gene>
    <name evidence="1" type="ORF">H0E87_020494</name>
</gene>
<comment type="caution">
    <text evidence="1">The sequence shown here is derived from an EMBL/GenBank/DDBJ whole genome shotgun (WGS) entry which is preliminary data.</text>
</comment>
<keyword evidence="2" id="KW-1185">Reference proteome</keyword>
<evidence type="ECO:0000313" key="2">
    <source>
        <dbReference type="Proteomes" id="UP000807159"/>
    </source>
</evidence>